<comment type="caution">
    <text evidence="2">The sequence shown here is derived from an EMBL/GenBank/DDBJ whole genome shotgun (WGS) entry which is preliminary data.</text>
</comment>
<proteinExistence type="predicted"/>
<sequence>MSHEHGCLSSHSCGRARVKRNVLGVWLLMTVLALSAGTTTGCDDGGPENPPGDTDAGGTPVDGGDPLPDGGDGGPVIEPPSDAGTDGGTDAGTVAPKAYVRFVNAYLGLKNNPSDKADAPWAPYKIDLYVGDTKLFPVPVEPGDEAVTAYRELEVTPGQSVRFVVRDAESELSAAPVAASEAITLEEGERLTLVGTGNVVYAGADRMDKPRLLVLKESFEPVEAGTVRVRYVTADRVTGTSRNRRLANETGTTPYTTAVEPYSADTTTGGVSLPAEFQRLAIIGTPNFTPSQSGKLFFSPPSGTLAAASAWFAITTGDDRRTLQDEGAPALLLVPSGKDGAVRLKRDPLLYFFHAVNPATAEATPTPLQVLENSRIIANNLRYGAAPAIGDLPVSPTGGTLRITASGDGAATVLAEAPTGPLEAGRRYLAVVSGTEGAQVRLTVVKEEFAPDAVPAPLIRLIQAATHAPSALDFGHFAAGADGVTRGAFTPVITDAGYGTATGPVAGAAFQPQVITPEAGSPYVYYGVRATVSGTTLERSVNGRALTTPNFVVLMGDWNSSLQFRALNVRINTWSATAPEGTFSER</sequence>
<evidence type="ECO:0000313" key="3">
    <source>
        <dbReference type="Proteomes" id="UP000011682"/>
    </source>
</evidence>
<dbReference type="Proteomes" id="UP000011682">
    <property type="component" value="Unassembled WGS sequence"/>
</dbReference>
<dbReference type="AlphaFoldDB" id="S9NZY3"/>
<gene>
    <name evidence="2" type="ORF">D187_007778</name>
</gene>
<accession>S9NZY3</accession>
<evidence type="ECO:0000313" key="2">
    <source>
        <dbReference type="EMBL" id="EPX56436.1"/>
    </source>
</evidence>
<dbReference type="eggNOG" id="ENOG5031D21">
    <property type="taxonomic scope" value="Bacteria"/>
</dbReference>
<evidence type="ECO:0000256" key="1">
    <source>
        <dbReference type="SAM" id="MobiDB-lite"/>
    </source>
</evidence>
<feature type="compositionally biased region" description="Low complexity" evidence="1">
    <location>
        <begin position="57"/>
        <end position="69"/>
    </location>
</feature>
<name>S9NZY3_CYSF2</name>
<keyword evidence="3" id="KW-1185">Reference proteome</keyword>
<protein>
    <recommendedName>
        <fullName evidence="4">DUF4397 domain-containing protein</fullName>
    </recommendedName>
</protein>
<organism evidence="2 3">
    <name type="scientific">Cystobacter fuscus (strain ATCC 25194 / DSM 2262 / NBRC 100088 / M29)</name>
    <dbReference type="NCBI Taxonomy" id="1242864"/>
    <lineage>
        <taxon>Bacteria</taxon>
        <taxon>Pseudomonadati</taxon>
        <taxon>Myxococcota</taxon>
        <taxon>Myxococcia</taxon>
        <taxon>Myxococcales</taxon>
        <taxon>Cystobacterineae</taxon>
        <taxon>Archangiaceae</taxon>
        <taxon>Cystobacter</taxon>
    </lineage>
</organism>
<evidence type="ECO:0008006" key="4">
    <source>
        <dbReference type="Google" id="ProtNLM"/>
    </source>
</evidence>
<reference evidence="2" key="1">
    <citation type="submission" date="2013-05" db="EMBL/GenBank/DDBJ databases">
        <title>Genome assembly of Cystobacter fuscus DSM 2262.</title>
        <authorList>
            <person name="Sharma G."/>
            <person name="Khatri I."/>
            <person name="Kaur C."/>
            <person name="Mayilraj S."/>
            <person name="Subramanian S."/>
        </authorList>
    </citation>
    <scope>NUCLEOTIDE SEQUENCE [LARGE SCALE GENOMIC DNA]</scope>
    <source>
        <strain evidence="2">DSM 2262</strain>
    </source>
</reference>
<dbReference type="EMBL" id="ANAH02000066">
    <property type="protein sequence ID" value="EPX56436.1"/>
    <property type="molecule type" value="Genomic_DNA"/>
</dbReference>
<feature type="region of interest" description="Disordered" evidence="1">
    <location>
        <begin position="39"/>
        <end position="91"/>
    </location>
</feature>